<dbReference type="AlphaFoldDB" id="A0A5B7I213"/>
<dbReference type="EMBL" id="VSRR010042364">
    <property type="protein sequence ID" value="MPC76006.1"/>
    <property type="molecule type" value="Genomic_DNA"/>
</dbReference>
<protein>
    <submittedName>
        <fullName evidence="1">Uncharacterized protein</fullName>
    </submittedName>
</protein>
<sequence length="162" mass="18117">MLCEARECWETGQHTSLRMTTCFEVLAQLLCCLFSPRCRELCSVCRGAWRGSARPWRGGTSTTTAPGTARLVLARYKLLERSHSLNPAEAAHQDANLAHGTRESRFLLAAGVKVTLPVFMSRVPVTCQMSRCTDASGHYRHHPSVTRRFKQGRVAVNRMRGN</sequence>
<keyword evidence="2" id="KW-1185">Reference proteome</keyword>
<accession>A0A5B7I213</accession>
<gene>
    <name evidence="1" type="ORF">E2C01_070407</name>
</gene>
<evidence type="ECO:0000313" key="2">
    <source>
        <dbReference type="Proteomes" id="UP000324222"/>
    </source>
</evidence>
<dbReference type="Proteomes" id="UP000324222">
    <property type="component" value="Unassembled WGS sequence"/>
</dbReference>
<proteinExistence type="predicted"/>
<reference evidence="1 2" key="1">
    <citation type="submission" date="2019-05" db="EMBL/GenBank/DDBJ databases">
        <title>Another draft genome of Portunus trituberculatus and its Hox gene families provides insights of decapod evolution.</title>
        <authorList>
            <person name="Jeong J.-H."/>
            <person name="Song I."/>
            <person name="Kim S."/>
            <person name="Choi T."/>
            <person name="Kim D."/>
            <person name="Ryu S."/>
            <person name="Kim W."/>
        </authorList>
    </citation>
    <scope>NUCLEOTIDE SEQUENCE [LARGE SCALE GENOMIC DNA]</scope>
    <source>
        <tissue evidence="1">Muscle</tissue>
    </source>
</reference>
<organism evidence="1 2">
    <name type="scientific">Portunus trituberculatus</name>
    <name type="common">Swimming crab</name>
    <name type="synonym">Neptunus trituberculatus</name>
    <dbReference type="NCBI Taxonomy" id="210409"/>
    <lineage>
        <taxon>Eukaryota</taxon>
        <taxon>Metazoa</taxon>
        <taxon>Ecdysozoa</taxon>
        <taxon>Arthropoda</taxon>
        <taxon>Crustacea</taxon>
        <taxon>Multicrustacea</taxon>
        <taxon>Malacostraca</taxon>
        <taxon>Eumalacostraca</taxon>
        <taxon>Eucarida</taxon>
        <taxon>Decapoda</taxon>
        <taxon>Pleocyemata</taxon>
        <taxon>Brachyura</taxon>
        <taxon>Eubrachyura</taxon>
        <taxon>Portunoidea</taxon>
        <taxon>Portunidae</taxon>
        <taxon>Portuninae</taxon>
        <taxon>Portunus</taxon>
    </lineage>
</organism>
<evidence type="ECO:0000313" key="1">
    <source>
        <dbReference type="EMBL" id="MPC76006.1"/>
    </source>
</evidence>
<comment type="caution">
    <text evidence="1">The sequence shown here is derived from an EMBL/GenBank/DDBJ whole genome shotgun (WGS) entry which is preliminary data.</text>
</comment>
<name>A0A5B7I213_PORTR</name>